<proteinExistence type="predicted"/>
<dbReference type="Proteomes" id="UP001189429">
    <property type="component" value="Unassembled WGS sequence"/>
</dbReference>
<evidence type="ECO:0000313" key="2">
    <source>
        <dbReference type="Proteomes" id="UP001189429"/>
    </source>
</evidence>
<name>A0ABN9Y5E6_9DINO</name>
<evidence type="ECO:0000313" key="1">
    <source>
        <dbReference type="EMBL" id="CAK0906620.1"/>
    </source>
</evidence>
<comment type="caution">
    <text evidence="1">The sequence shown here is derived from an EMBL/GenBank/DDBJ whole genome shotgun (WGS) entry which is preliminary data.</text>
</comment>
<sequence>MSLMLCVPSVLEPRSTLPRRAVANSAMRRRQPTRRGTRRRCRGFKWARLRAWIALCMAVVGDPTTEGGTKQTLKVYKTGVKSVAQLATSALACQLKKTFNQNGLNTDM</sequence>
<organism evidence="1 2">
    <name type="scientific">Prorocentrum cordatum</name>
    <dbReference type="NCBI Taxonomy" id="2364126"/>
    <lineage>
        <taxon>Eukaryota</taxon>
        <taxon>Sar</taxon>
        <taxon>Alveolata</taxon>
        <taxon>Dinophyceae</taxon>
        <taxon>Prorocentrales</taxon>
        <taxon>Prorocentraceae</taxon>
        <taxon>Prorocentrum</taxon>
    </lineage>
</organism>
<accession>A0ABN9Y5E6</accession>
<dbReference type="EMBL" id="CAUYUJ010021724">
    <property type="protein sequence ID" value="CAK0906620.1"/>
    <property type="molecule type" value="Genomic_DNA"/>
</dbReference>
<protein>
    <submittedName>
        <fullName evidence="1">Uncharacterized protein</fullName>
    </submittedName>
</protein>
<gene>
    <name evidence="1" type="ORF">PCOR1329_LOCUS81879</name>
</gene>
<keyword evidence="2" id="KW-1185">Reference proteome</keyword>
<reference evidence="1" key="1">
    <citation type="submission" date="2023-10" db="EMBL/GenBank/DDBJ databases">
        <authorList>
            <person name="Chen Y."/>
            <person name="Shah S."/>
            <person name="Dougan E. K."/>
            <person name="Thang M."/>
            <person name="Chan C."/>
        </authorList>
    </citation>
    <scope>NUCLEOTIDE SEQUENCE [LARGE SCALE GENOMIC DNA]</scope>
</reference>